<evidence type="ECO:0000256" key="1">
    <source>
        <dbReference type="SAM" id="MobiDB-lite"/>
    </source>
</evidence>
<dbReference type="AlphaFoldDB" id="A0A5B1CL10"/>
<evidence type="ECO:0000313" key="3">
    <source>
        <dbReference type="Proteomes" id="UP000322699"/>
    </source>
</evidence>
<gene>
    <name evidence="2" type="ORF">LF1_29790</name>
</gene>
<reference evidence="2 3" key="1">
    <citation type="submission" date="2019-08" db="EMBL/GenBank/DDBJ databases">
        <title>Deep-cultivation of Planctomycetes and their phenomic and genomic characterization uncovers novel biology.</title>
        <authorList>
            <person name="Wiegand S."/>
            <person name="Jogler M."/>
            <person name="Boedeker C."/>
            <person name="Pinto D."/>
            <person name="Vollmers J."/>
            <person name="Rivas-Marin E."/>
            <person name="Kohn T."/>
            <person name="Peeters S.H."/>
            <person name="Heuer A."/>
            <person name="Rast P."/>
            <person name="Oberbeckmann S."/>
            <person name="Bunk B."/>
            <person name="Jeske O."/>
            <person name="Meyerdierks A."/>
            <person name="Storesund J.E."/>
            <person name="Kallscheuer N."/>
            <person name="Luecker S."/>
            <person name="Lage O.M."/>
            <person name="Pohl T."/>
            <person name="Merkel B.J."/>
            <person name="Hornburger P."/>
            <person name="Mueller R.-W."/>
            <person name="Bruemmer F."/>
            <person name="Labrenz M."/>
            <person name="Spormann A.M."/>
            <person name="Op Den Camp H."/>
            <person name="Overmann J."/>
            <person name="Amann R."/>
            <person name="Jetten M.S.M."/>
            <person name="Mascher T."/>
            <person name="Medema M.H."/>
            <person name="Devos D.P."/>
            <person name="Kaster A.-K."/>
            <person name="Ovreas L."/>
            <person name="Rohde M."/>
            <person name="Galperin M.Y."/>
            <person name="Jogler C."/>
        </authorList>
    </citation>
    <scope>NUCLEOTIDE SEQUENCE [LARGE SCALE GENOMIC DNA]</scope>
    <source>
        <strain evidence="2 3">LF1</strain>
    </source>
</reference>
<organism evidence="2 3">
    <name type="scientific">Rubripirellula obstinata</name>
    <dbReference type="NCBI Taxonomy" id="406547"/>
    <lineage>
        <taxon>Bacteria</taxon>
        <taxon>Pseudomonadati</taxon>
        <taxon>Planctomycetota</taxon>
        <taxon>Planctomycetia</taxon>
        <taxon>Pirellulales</taxon>
        <taxon>Pirellulaceae</taxon>
        <taxon>Rubripirellula</taxon>
    </lineage>
</organism>
<protein>
    <submittedName>
        <fullName evidence="2">Uncharacterized protein</fullName>
    </submittedName>
</protein>
<accession>A0A5B1CL10</accession>
<feature type="region of interest" description="Disordered" evidence="1">
    <location>
        <begin position="663"/>
        <end position="682"/>
    </location>
</feature>
<evidence type="ECO:0000313" key="2">
    <source>
        <dbReference type="EMBL" id="KAA1260439.1"/>
    </source>
</evidence>
<proteinExistence type="predicted"/>
<dbReference type="Proteomes" id="UP000322699">
    <property type="component" value="Unassembled WGS sequence"/>
</dbReference>
<sequence length="721" mass="81170">MFLRMTVVGLIVSLGSWIGVTSASDFETILWPQDAPTLSDFQENELAFHRQQLELYRKHTTDSDPEVRELAETFLEVAIATAVNDWQQSEDELLRASELPSLNAAAYKAGSRDAMVEMHAVNALLNEARPSTAVAVARKSIKSLEASEYPAGLKLLMIDRLIQARLRATQWRSVAKERKSVSQALPQWFGYASSFPDGLRIAYQQYLRTISRVRMTTDLLAEDLRVCEAAGDVDPWILAMMKGHFHRHNGWQLRGGGYASEVTPKGWEDFEREMTLSYDNYKAAHQLRPLCPLAPAALIELAMLNLGSESVQDWFEASIAAELDYFPAYHKVLWSMLPRWGGSVEQMAKFATQCADCTQPDSLVPSYYFDVLKLIHKEGLPWKMILSSPRIKDSSYQVIRQIQQNDRFRTKSGMSGLECTCHGMELAIAYYNEDYPAAIAIWDAKADFLNEHNLSKFSLSRRIDRDKLDALNEFGNRISKMEAELGSQASQADRWKQSIDVCETMKATAKSTRTIRYLQSKIDLATVAIDFDEGRWVSFEFDEGLDHWHGAHQHFRVDGPTTLVASTETITGKAMLTHQLSFSGPREIEMMIEVLHKSGSRGRAGVELGDCRSGKGGRFFSMDPGQKRVDVYSTGELCHVFKPETKPSRFGIQVWGPHQWQISIDGQPDTDGPDPEFEPKTDNLSIGIPYLVPVSATVAIKGLRIRKLSDPPPKKLIDDTE</sequence>
<dbReference type="OrthoDB" id="213842at2"/>
<dbReference type="EMBL" id="VRLW01000001">
    <property type="protein sequence ID" value="KAA1260439.1"/>
    <property type="molecule type" value="Genomic_DNA"/>
</dbReference>
<name>A0A5B1CL10_9BACT</name>
<dbReference type="RefSeq" id="WP_149752810.1">
    <property type="nucleotide sequence ID" value="NZ_LWSK01000002.1"/>
</dbReference>
<comment type="caution">
    <text evidence="2">The sequence shown here is derived from an EMBL/GenBank/DDBJ whole genome shotgun (WGS) entry which is preliminary data.</text>
</comment>
<keyword evidence="3" id="KW-1185">Reference proteome</keyword>